<evidence type="ECO:0000259" key="1">
    <source>
        <dbReference type="Pfam" id="PF08268"/>
    </source>
</evidence>
<sequence length="359" mass="39864">MSLIASSLRKPDLVLGFCDGILCLYWRPNSAICSRVGSNVERLPTIALWNPTTRAFSILPVSNFDVPPYRKVAYCMVGFGFDLTMKSIKVVKVVNFHREKVTRNAFINCAEVYKLGSGSWRVLNVDDLSKRYMSQMKQSSACTITMMVFFIGTHSPTTVEAALTLTMYLGTSSFVCMSTELFQLTLLPERKTTQTIEVWVMKDFNAWLRLGNPSPHTARGLLCIPGGPFEQHIAFVLNLDTSSSRYIVGSLESGLGGLDANILSQCAFAVDNLAKPAAPNLTPRVSDCPDVVPKVMHLEYDMLEYVVIERLAQVGREKLKDDGFNFLDTVAKLKIECPSSWMVYVVVEVVFLAAAPTIL</sequence>
<feature type="non-terminal residue" evidence="2">
    <location>
        <position position="1"/>
    </location>
</feature>
<dbReference type="InterPro" id="IPR013187">
    <property type="entry name" value="F-box-assoc_dom_typ3"/>
</dbReference>
<keyword evidence="3" id="KW-1185">Reference proteome</keyword>
<dbReference type="AlphaFoldDB" id="A0A6A4L7R3"/>
<dbReference type="PANTHER" id="PTHR31672">
    <property type="entry name" value="BNACNNG10540D PROTEIN"/>
    <property type="match status" value="1"/>
</dbReference>
<dbReference type="PANTHER" id="PTHR31672:SF13">
    <property type="entry name" value="F-BOX PROTEIN CPR30-LIKE"/>
    <property type="match status" value="1"/>
</dbReference>
<dbReference type="InterPro" id="IPR050796">
    <property type="entry name" value="SCF_F-box_component"/>
</dbReference>
<gene>
    <name evidence="2" type="ORF">C3L33_17130</name>
</gene>
<dbReference type="Proteomes" id="UP000428333">
    <property type="component" value="Linkage Group LG10"/>
</dbReference>
<comment type="caution">
    <text evidence="2">The sequence shown here is derived from an EMBL/GenBank/DDBJ whole genome shotgun (WGS) entry which is preliminary data.</text>
</comment>
<accession>A0A6A4L7R3</accession>
<reference evidence="2 3" key="1">
    <citation type="journal article" date="2019" name="Genome Biol. Evol.">
        <title>The Rhododendron genome and chromosomal organization provide insight into shared whole-genome duplications across the heath family (Ericaceae).</title>
        <authorList>
            <person name="Soza V.L."/>
            <person name="Lindsley D."/>
            <person name="Waalkes A."/>
            <person name="Ramage E."/>
            <person name="Patwardhan R.P."/>
            <person name="Burton J.N."/>
            <person name="Adey A."/>
            <person name="Kumar A."/>
            <person name="Qiu R."/>
            <person name="Shendure J."/>
            <person name="Hall B."/>
        </authorList>
    </citation>
    <scope>NUCLEOTIDE SEQUENCE [LARGE SCALE GENOMIC DNA]</scope>
    <source>
        <strain evidence="2">RSF 1966-606</strain>
    </source>
</reference>
<name>A0A6A4L7R3_9ERIC</name>
<dbReference type="OrthoDB" id="1701532at2759"/>
<evidence type="ECO:0000313" key="3">
    <source>
        <dbReference type="Proteomes" id="UP000428333"/>
    </source>
</evidence>
<feature type="domain" description="F-box associated beta-propeller type 3" evidence="1">
    <location>
        <begin position="33"/>
        <end position="142"/>
    </location>
</feature>
<organism evidence="2 3">
    <name type="scientific">Rhododendron williamsianum</name>
    <dbReference type="NCBI Taxonomy" id="262921"/>
    <lineage>
        <taxon>Eukaryota</taxon>
        <taxon>Viridiplantae</taxon>
        <taxon>Streptophyta</taxon>
        <taxon>Embryophyta</taxon>
        <taxon>Tracheophyta</taxon>
        <taxon>Spermatophyta</taxon>
        <taxon>Magnoliopsida</taxon>
        <taxon>eudicotyledons</taxon>
        <taxon>Gunneridae</taxon>
        <taxon>Pentapetalae</taxon>
        <taxon>asterids</taxon>
        <taxon>Ericales</taxon>
        <taxon>Ericaceae</taxon>
        <taxon>Ericoideae</taxon>
        <taxon>Rhodoreae</taxon>
        <taxon>Rhododendron</taxon>
    </lineage>
</organism>
<evidence type="ECO:0000313" key="2">
    <source>
        <dbReference type="EMBL" id="KAE9450957.1"/>
    </source>
</evidence>
<protein>
    <recommendedName>
        <fullName evidence="1">F-box associated beta-propeller type 3 domain-containing protein</fullName>
    </recommendedName>
</protein>
<dbReference type="Pfam" id="PF08268">
    <property type="entry name" value="FBA_3"/>
    <property type="match status" value="1"/>
</dbReference>
<proteinExistence type="predicted"/>
<dbReference type="EMBL" id="QEFC01002734">
    <property type="protein sequence ID" value="KAE9450957.1"/>
    <property type="molecule type" value="Genomic_DNA"/>
</dbReference>